<dbReference type="Proteomes" id="UP001521222">
    <property type="component" value="Unassembled WGS sequence"/>
</dbReference>
<keyword evidence="3" id="KW-1185">Reference proteome</keyword>
<gene>
    <name evidence="2" type="ORF">SLS59_005082</name>
</gene>
<sequence>MSSLTAQESSESNPQNPVNKGTTSAPGTGSDPAVPFGTGSKTDSGFESGLSSKADKSSVGTQNASGTSEQRSGADLSQGSGDTGGKSASESLLGSVEKSVHERGEGEHSRAPGSDTS</sequence>
<feature type="compositionally biased region" description="Polar residues" evidence="1">
    <location>
        <begin position="39"/>
        <end position="51"/>
    </location>
</feature>
<reference evidence="2 3" key="1">
    <citation type="submission" date="2024-02" db="EMBL/GenBank/DDBJ databases">
        <title>De novo assembly and annotation of 12 fungi associated with fruit tree decline syndrome in Ontario, Canada.</title>
        <authorList>
            <person name="Sulman M."/>
            <person name="Ellouze W."/>
            <person name="Ilyukhin E."/>
        </authorList>
    </citation>
    <scope>NUCLEOTIDE SEQUENCE [LARGE SCALE GENOMIC DNA]</scope>
    <source>
        <strain evidence="2 3">M97-236</strain>
    </source>
</reference>
<evidence type="ECO:0000256" key="1">
    <source>
        <dbReference type="SAM" id="MobiDB-lite"/>
    </source>
</evidence>
<feature type="compositionally biased region" description="Polar residues" evidence="1">
    <location>
        <begin position="58"/>
        <end position="92"/>
    </location>
</feature>
<feature type="region of interest" description="Disordered" evidence="1">
    <location>
        <begin position="1"/>
        <end position="117"/>
    </location>
</feature>
<comment type="caution">
    <text evidence="2">The sequence shown here is derived from an EMBL/GenBank/DDBJ whole genome shotgun (WGS) entry which is preliminary data.</text>
</comment>
<feature type="compositionally biased region" description="Polar residues" evidence="1">
    <location>
        <begin position="1"/>
        <end position="27"/>
    </location>
</feature>
<protein>
    <submittedName>
        <fullName evidence="2">Uncharacterized protein</fullName>
    </submittedName>
</protein>
<organism evidence="2 3">
    <name type="scientific">Nothophoma quercina</name>
    <dbReference type="NCBI Taxonomy" id="749835"/>
    <lineage>
        <taxon>Eukaryota</taxon>
        <taxon>Fungi</taxon>
        <taxon>Dikarya</taxon>
        <taxon>Ascomycota</taxon>
        <taxon>Pezizomycotina</taxon>
        <taxon>Dothideomycetes</taxon>
        <taxon>Pleosporomycetidae</taxon>
        <taxon>Pleosporales</taxon>
        <taxon>Pleosporineae</taxon>
        <taxon>Didymellaceae</taxon>
        <taxon>Nothophoma</taxon>
    </lineage>
</organism>
<feature type="compositionally biased region" description="Basic and acidic residues" evidence="1">
    <location>
        <begin position="98"/>
        <end position="110"/>
    </location>
</feature>
<proteinExistence type="predicted"/>
<evidence type="ECO:0000313" key="2">
    <source>
        <dbReference type="EMBL" id="KAL1601917.1"/>
    </source>
</evidence>
<evidence type="ECO:0000313" key="3">
    <source>
        <dbReference type="Proteomes" id="UP001521222"/>
    </source>
</evidence>
<accession>A0ABR3RDB8</accession>
<name>A0ABR3RDB8_9PLEO</name>
<dbReference type="EMBL" id="JAKIXB020000015">
    <property type="protein sequence ID" value="KAL1601917.1"/>
    <property type="molecule type" value="Genomic_DNA"/>
</dbReference>